<evidence type="ECO:0000313" key="3">
    <source>
        <dbReference type="Proteomes" id="UP001299409"/>
    </source>
</evidence>
<evidence type="ECO:0000313" key="2">
    <source>
        <dbReference type="EMBL" id="VYU56418.1"/>
    </source>
</evidence>
<dbReference type="AlphaFoldDB" id="A0A6N3FVR0"/>
<evidence type="ECO:0000313" key="1">
    <source>
        <dbReference type="EMBL" id="MCB5444839.1"/>
    </source>
</evidence>
<gene>
    <name evidence="2" type="ORF">IBLFYP30_00609</name>
    <name evidence="1" type="ORF">LIP50_01335</name>
</gene>
<dbReference type="EMBL" id="CACRUE010000045">
    <property type="protein sequence ID" value="VYU56418.1"/>
    <property type="molecule type" value="Genomic_DNA"/>
</dbReference>
<sequence length="47" mass="5532">MDISIMADELINYYLIIAHKDISDSLQEKSEEEIKALYYDTFGEDEE</sequence>
<dbReference type="GeneID" id="89564810"/>
<protein>
    <submittedName>
        <fullName evidence="2">Uncharacterized protein</fullName>
    </submittedName>
</protein>
<organism evidence="2">
    <name type="scientific">Intestinibacter bartlettii</name>
    <dbReference type="NCBI Taxonomy" id="261299"/>
    <lineage>
        <taxon>Bacteria</taxon>
        <taxon>Bacillati</taxon>
        <taxon>Bacillota</taxon>
        <taxon>Clostridia</taxon>
        <taxon>Peptostreptococcales</taxon>
        <taxon>Peptostreptococcaceae</taxon>
        <taxon>Intestinibacter</taxon>
    </lineage>
</organism>
<accession>A0A6N3FVR0</accession>
<dbReference type="RefSeq" id="WP_007287265.1">
    <property type="nucleotide sequence ID" value="NZ_CABIXZ010000001.1"/>
</dbReference>
<keyword evidence="3" id="KW-1185">Reference proteome</keyword>
<dbReference type="Proteomes" id="UP001299409">
    <property type="component" value="Unassembled WGS sequence"/>
</dbReference>
<reference evidence="1 3" key="2">
    <citation type="submission" date="2021-10" db="EMBL/GenBank/DDBJ databases">
        <title>Collection of gut derived symbiotic bacterial strains cultured from healthy donors.</title>
        <authorList>
            <person name="Lin H."/>
            <person name="Littmann E."/>
            <person name="Claire K."/>
            <person name="Pamer E."/>
        </authorList>
    </citation>
    <scope>NUCLEOTIDE SEQUENCE [LARGE SCALE GENOMIC DNA]</scope>
    <source>
        <strain evidence="1 3">MSK.17.68</strain>
    </source>
</reference>
<proteinExistence type="predicted"/>
<reference evidence="2" key="1">
    <citation type="submission" date="2019-11" db="EMBL/GenBank/DDBJ databases">
        <authorList>
            <person name="Feng L."/>
        </authorList>
    </citation>
    <scope>NUCLEOTIDE SEQUENCE</scope>
    <source>
        <strain evidence="2">IbartlettiiLFYP30</strain>
    </source>
</reference>
<dbReference type="EMBL" id="JAJBMB010000001">
    <property type="protein sequence ID" value="MCB5444839.1"/>
    <property type="molecule type" value="Genomic_DNA"/>
</dbReference>
<name>A0A6N3FVR0_9FIRM</name>